<dbReference type="OrthoDB" id="272289at2759"/>
<feature type="active site" description="Proton donor" evidence="4">
    <location>
        <position position="216"/>
    </location>
</feature>
<evidence type="ECO:0000313" key="9">
    <source>
        <dbReference type="Proteomes" id="UP000708208"/>
    </source>
</evidence>
<name>A0A8J2M9S2_9HEXA</name>
<feature type="chain" id="PRO_5035227496" evidence="7">
    <location>
        <begin position="20"/>
        <end position="344"/>
    </location>
</feature>
<dbReference type="EMBL" id="CAJVCH010570299">
    <property type="protein sequence ID" value="CAG7834605.1"/>
    <property type="molecule type" value="Genomic_DNA"/>
</dbReference>
<sequence>MMLKESFLLVLFYGAIVSAVPSGYHNSSSHGVQATFANPVIDIISPDPSIFKLNGVYYLTLASNNQITIFKSYDLTNFRGVESRVVYRAPSGRDNLWAPELHLVRGNLYIYFTMDDGRADQNHRMYVIRAQDPNNPLSNWGGEKRVCPNEELYAIDGTVMQYGNGRLYFIWTGNPDPGSMGLFIAPMEDPETVLAPRILLRRPKSEWEMHGFPVNEGPFIIENEGRTFLVFSGSSTFTPDYCLGIMGIDDLKDPLVANNWWNDKDECVFKRNDAEGVFGTGHATFVKSPDNTETWMFYHAVNAVNDPGINRFARTQKLEWNPDKAPRFPVAVGVGRQLPGPSGQ</sequence>
<evidence type="ECO:0000256" key="2">
    <source>
        <dbReference type="ARBA" id="ARBA00022801"/>
    </source>
</evidence>
<dbReference type="AlphaFoldDB" id="A0A8J2M9S2"/>
<evidence type="ECO:0000313" key="8">
    <source>
        <dbReference type="EMBL" id="CAG7834605.1"/>
    </source>
</evidence>
<dbReference type="PANTHER" id="PTHR43817:SF1">
    <property type="entry name" value="HYDROLASE, FAMILY 43, PUTATIVE (AFU_ORTHOLOGUE AFUA_3G01660)-RELATED"/>
    <property type="match status" value="1"/>
</dbReference>
<organism evidence="8 9">
    <name type="scientific">Allacma fusca</name>
    <dbReference type="NCBI Taxonomy" id="39272"/>
    <lineage>
        <taxon>Eukaryota</taxon>
        <taxon>Metazoa</taxon>
        <taxon>Ecdysozoa</taxon>
        <taxon>Arthropoda</taxon>
        <taxon>Hexapoda</taxon>
        <taxon>Collembola</taxon>
        <taxon>Symphypleona</taxon>
        <taxon>Sminthuridae</taxon>
        <taxon>Allacma</taxon>
    </lineage>
</organism>
<comment type="caution">
    <text evidence="8">The sequence shown here is derived from an EMBL/GenBank/DDBJ whole genome shotgun (WGS) entry which is preliminary data.</text>
</comment>
<evidence type="ECO:0000256" key="6">
    <source>
        <dbReference type="RuleBase" id="RU361187"/>
    </source>
</evidence>
<keyword evidence="9" id="KW-1185">Reference proteome</keyword>
<evidence type="ECO:0000256" key="5">
    <source>
        <dbReference type="PIRSR" id="PIRSR606710-2"/>
    </source>
</evidence>
<dbReference type="GO" id="GO:0004553">
    <property type="term" value="F:hydrolase activity, hydrolyzing O-glycosyl compounds"/>
    <property type="evidence" value="ECO:0007669"/>
    <property type="project" value="InterPro"/>
</dbReference>
<comment type="similarity">
    <text evidence="6">Belongs to the glycosyl hydrolase 43 family.</text>
</comment>
<dbReference type="PANTHER" id="PTHR43817">
    <property type="entry name" value="GLYCOSYL HYDROLASE"/>
    <property type="match status" value="1"/>
</dbReference>
<reference evidence="8" key="1">
    <citation type="submission" date="2021-06" db="EMBL/GenBank/DDBJ databases">
        <authorList>
            <person name="Hodson N. C."/>
            <person name="Mongue J. A."/>
            <person name="Jaron S. K."/>
        </authorList>
    </citation>
    <scope>NUCLEOTIDE SEQUENCE</scope>
</reference>
<feature type="site" description="Important for catalytic activity, responsible for pKa modulation of the active site Glu and correct orientation of both the proton donor and substrate" evidence="5">
    <location>
        <position position="156"/>
    </location>
</feature>
<dbReference type="Pfam" id="PF04616">
    <property type="entry name" value="Glyco_hydro_43"/>
    <property type="match status" value="1"/>
</dbReference>
<dbReference type="Proteomes" id="UP000708208">
    <property type="component" value="Unassembled WGS sequence"/>
</dbReference>
<feature type="active site" description="Proton acceptor" evidence="4">
    <location>
        <position position="47"/>
    </location>
</feature>
<keyword evidence="3 6" id="KW-0326">Glycosidase</keyword>
<protein>
    <submittedName>
        <fullName evidence="8">Uncharacterized protein</fullName>
    </submittedName>
</protein>
<evidence type="ECO:0000256" key="3">
    <source>
        <dbReference type="ARBA" id="ARBA00023295"/>
    </source>
</evidence>
<keyword evidence="2 6" id="KW-0378">Hydrolase</keyword>
<dbReference type="CDD" id="cd18820">
    <property type="entry name" value="GH43_LbAraf43-like"/>
    <property type="match status" value="1"/>
</dbReference>
<dbReference type="GO" id="GO:0005975">
    <property type="term" value="P:carbohydrate metabolic process"/>
    <property type="evidence" value="ECO:0007669"/>
    <property type="project" value="InterPro"/>
</dbReference>
<accession>A0A8J2M9S2</accession>
<evidence type="ECO:0000256" key="7">
    <source>
        <dbReference type="SAM" id="SignalP"/>
    </source>
</evidence>
<feature type="signal peptide" evidence="7">
    <location>
        <begin position="1"/>
        <end position="19"/>
    </location>
</feature>
<gene>
    <name evidence="8" type="ORF">AFUS01_LOCUS44091</name>
</gene>
<dbReference type="InterPro" id="IPR006710">
    <property type="entry name" value="Glyco_hydro_43"/>
</dbReference>
<evidence type="ECO:0000256" key="1">
    <source>
        <dbReference type="ARBA" id="ARBA00022729"/>
    </source>
</evidence>
<evidence type="ECO:0000256" key="4">
    <source>
        <dbReference type="PIRSR" id="PIRSR606710-1"/>
    </source>
</evidence>
<proteinExistence type="inferred from homology"/>
<keyword evidence="1 7" id="KW-0732">Signal</keyword>